<dbReference type="HOGENOM" id="CLU_696287_0_0_6"/>
<gene>
    <name evidence="2" type="ORF">LY16_00111</name>
    <name evidence="1" type="ORF">XDD1_1633</name>
</gene>
<evidence type="ECO:0000313" key="4">
    <source>
        <dbReference type="Proteomes" id="UP000324170"/>
    </source>
</evidence>
<sequence>MNTYINNRFIRLLPYIGFLFLLLISMHVSAAINLGEIEVTSASQDLYGDGKQAYAYRVKVTDAASGKAIPHLSFDEDKVIWSVVDASDNNYAYDKLQGEGKLFFGDQSLTTDKDGYLTAKLASFVGVNNVKVKLEVVTKDDKQENMADTAVNFIPQDQPAGLYVYSFYGEEVNGKWDIPYDAGISGVDAFFTESQQEPNNRIDSILGEIRLKKEEPLFTYGTETASSEVLSGSNAIYQYGVEGKKFKIDLIAWGEPSKIRTTVTNIHTGAMAAYTYTMNMQRSFIAIPNSTDTGANRVCEKQAIDTVNNLKYKSVMLTDLWTEPGTPPSQIRPLLREYPNLRDWPQLNGTGLSPEQVVKVIDNRNGGTSYVGFSLKDLSTKSTTDSDTLLCTQEEI</sequence>
<proteinExistence type="predicted"/>
<dbReference type="EMBL" id="FO704550">
    <property type="protein sequence ID" value="CDG17332.1"/>
    <property type="molecule type" value="Genomic_DNA"/>
</dbReference>
<dbReference type="Proteomes" id="UP000032721">
    <property type="component" value="Chromosome"/>
</dbReference>
<dbReference type="EMBL" id="VNHN01000001">
    <property type="protein sequence ID" value="TYP17229.1"/>
    <property type="molecule type" value="Genomic_DNA"/>
</dbReference>
<evidence type="ECO:0000313" key="3">
    <source>
        <dbReference type="Proteomes" id="UP000032721"/>
    </source>
</evidence>
<dbReference type="RefSeq" id="WP_045970060.1">
    <property type="nucleotide sequence ID" value="NZ_CAWMED010000001.1"/>
</dbReference>
<dbReference type="AlphaFoldDB" id="A0A068QQM5"/>
<dbReference type="Proteomes" id="UP000324170">
    <property type="component" value="Unassembled WGS sequence"/>
</dbReference>
<organism evidence="1 3">
    <name type="scientific">Xenorhabdus doucetiae</name>
    <dbReference type="NCBI Taxonomy" id="351671"/>
    <lineage>
        <taxon>Bacteria</taxon>
        <taxon>Pseudomonadati</taxon>
        <taxon>Pseudomonadota</taxon>
        <taxon>Gammaproteobacteria</taxon>
        <taxon>Enterobacterales</taxon>
        <taxon>Morganellaceae</taxon>
        <taxon>Xenorhabdus</taxon>
    </lineage>
</organism>
<dbReference type="KEGG" id="xdo:XDD1_1633"/>
<evidence type="ECO:0000313" key="1">
    <source>
        <dbReference type="EMBL" id="CDG17332.1"/>
    </source>
</evidence>
<reference evidence="2 4" key="2">
    <citation type="submission" date="2019-07" db="EMBL/GenBank/DDBJ databases">
        <title>Genomic Encyclopedia of Type Strains, Phase I: the one thousand microbial genomes (KMG-I) project.</title>
        <authorList>
            <person name="Kyrpides N."/>
        </authorList>
    </citation>
    <scope>NUCLEOTIDE SEQUENCE [LARGE SCALE GENOMIC DNA]</scope>
    <source>
        <strain evidence="2 4">DSM 17909</strain>
    </source>
</reference>
<reference evidence="1 3" key="1">
    <citation type="submission" date="2013-07" db="EMBL/GenBank/DDBJ databases">
        <authorList>
            <person name="Genoscope - CEA"/>
        </authorList>
    </citation>
    <scope>NUCLEOTIDE SEQUENCE [LARGE SCALE GENOMIC DNA]</scope>
    <source>
        <strain evidence="1">FRM16</strain>
        <strain evidence="3">FRM16 / DSM 17909</strain>
    </source>
</reference>
<name>A0A068QQM5_9GAMM</name>
<evidence type="ECO:0000313" key="2">
    <source>
        <dbReference type="EMBL" id="TYP17229.1"/>
    </source>
</evidence>
<accession>A0A068QQM5</accession>
<protein>
    <submittedName>
        <fullName evidence="1">Uncharacterized protein</fullName>
    </submittedName>
</protein>
<keyword evidence="4" id="KW-1185">Reference proteome</keyword>